<dbReference type="Pfam" id="PF17920">
    <property type="entry name" value="TetR_C_16"/>
    <property type="match status" value="1"/>
</dbReference>
<dbReference type="SUPFAM" id="SSF46689">
    <property type="entry name" value="Homeodomain-like"/>
    <property type="match status" value="1"/>
</dbReference>
<dbReference type="PROSITE" id="PS50977">
    <property type="entry name" value="HTH_TETR_2"/>
    <property type="match status" value="1"/>
</dbReference>
<proteinExistence type="predicted"/>
<dbReference type="PANTHER" id="PTHR30055">
    <property type="entry name" value="HTH-TYPE TRANSCRIPTIONAL REGULATOR RUTR"/>
    <property type="match status" value="1"/>
</dbReference>
<accession>A0ABV8GUB8</accession>
<dbReference type="Proteomes" id="UP001595851">
    <property type="component" value="Unassembled WGS sequence"/>
</dbReference>
<dbReference type="InterPro" id="IPR050109">
    <property type="entry name" value="HTH-type_TetR-like_transc_reg"/>
</dbReference>
<dbReference type="InterPro" id="IPR041678">
    <property type="entry name" value="TetR_C_16"/>
</dbReference>
<evidence type="ECO:0000256" key="2">
    <source>
        <dbReference type="PROSITE-ProRule" id="PRU00335"/>
    </source>
</evidence>
<dbReference type="Gene3D" id="1.10.357.10">
    <property type="entry name" value="Tetracycline Repressor, domain 2"/>
    <property type="match status" value="1"/>
</dbReference>
<reference evidence="5" key="1">
    <citation type="journal article" date="2019" name="Int. J. Syst. Evol. Microbiol.">
        <title>The Global Catalogue of Microorganisms (GCM) 10K type strain sequencing project: providing services to taxonomists for standard genome sequencing and annotation.</title>
        <authorList>
            <consortium name="The Broad Institute Genomics Platform"/>
            <consortium name="The Broad Institute Genome Sequencing Center for Infectious Disease"/>
            <person name="Wu L."/>
            <person name="Ma J."/>
        </authorList>
    </citation>
    <scope>NUCLEOTIDE SEQUENCE [LARGE SCALE GENOMIC DNA]</scope>
    <source>
        <strain evidence="5">TBRC 1276</strain>
    </source>
</reference>
<dbReference type="SUPFAM" id="SSF48498">
    <property type="entry name" value="Tetracyclin repressor-like, C-terminal domain"/>
    <property type="match status" value="1"/>
</dbReference>
<feature type="DNA-binding region" description="H-T-H motif" evidence="2">
    <location>
        <begin position="35"/>
        <end position="54"/>
    </location>
</feature>
<evidence type="ECO:0000256" key="1">
    <source>
        <dbReference type="ARBA" id="ARBA00023125"/>
    </source>
</evidence>
<dbReference type="Pfam" id="PF00440">
    <property type="entry name" value="TetR_N"/>
    <property type="match status" value="1"/>
</dbReference>
<dbReference type="EMBL" id="JBHSBI010000052">
    <property type="protein sequence ID" value="MFC4015927.1"/>
    <property type="molecule type" value="Genomic_DNA"/>
</dbReference>
<gene>
    <name evidence="4" type="ORF">ACFOY2_52560</name>
</gene>
<organism evidence="4 5">
    <name type="scientific">Nonomuraea purpurea</name>
    <dbReference type="NCBI Taxonomy" id="1849276"/>
    <lineage>
        <taxon>Bacteria</taxon>
        <taxon>Bacillati</taxon>
        <taxon>Actinomycetota</taxon>
        <taxon>Actinomycetes</taxon>
        <taxon>Streptosporangiales</taxon>
        <taxon>Streptosporangiaceae</taxon>
        <taxon>Nonomuraea</taxon>
    </lineage>
</organism>
<dbReference type="InterPro" id="IPR009057">
    <property type="entry name" value="Homeodomain-like_sf"/>
</dbReference>
<comment type="caution">
    <text evidence="4">The sequence shown here is derived from an EMBL/GenBank/DDBJ whole genome shotgun (WGS) entry which is preliminary data.</text>
</comment>
<evidence type="ECO:0000313" key="5">
    <source>
        <dbReference type="Proteomes" id="UP001595851"/>
    </source>
</evidence>
<keyword evidence="1 2" id="KW-0238">DNA-binding</keyword>
<dbReference type="Gene3D" id="1.10.10.60">
    <property type="entry name" value="Homeodomain-like"/>
    <property type="match status" value="1"/>
</dbReference>
<evidence type="ECO:0000313" key="4">
    <source>
        <dbReference type="EMBL" id="MFC4015927.1"/>
    </source>
</evidence>
<keyword evidence="5" id="KW-1185">Reference proteome</keyword>
<dbReference type="PANTHER" id="PTHR30055:SF235">
    <property type="entry name" value="TRANSCRIPTIONAL REGULATORY PROTEIN"/>
    <property type="match status" value="1"/>
</dbReference>
<dbReference type="InterPro" id="IPR001647">
    <property type="entry name" value="HTH_TetR"/>
</dbReference>
<dbReference type="InterPro" id="IPR036271">
    <property type="entry name" value="Tet_transcr_reg_TetR-rel_C_sf"/>
</dbReference>
<dbReference type="PRINTS" id="PR00455">
    <property type="entry name" value="HTHTETR"/>
</dbReference>
<protein>
    <submittedName>
        <fullName evidence="4">TetR family transcriptional regulator</fullName>
    </submittedName>
</protein>
<sequence>MPASPSRAEQRRQTEARILAAARRLFADSGYDRTTIRAVAAAADTDPGLVMRYFGSKDELFARVAAIEPDEPVAGTPEEVAELLLAALGDKLTADMSATLAMLRSMLTHPDAGEGVRAALTEQQRQVAGSMPADDAVLRAGLVGALTLGTVIARHLLRLEGVRDADVEDIVGVLRPAVHAIAHGEAERAPRVE</sequence>
<dbReference type="RefSeq" id="WP_379535727.1">
    <property type="nucleotide sequence ID" value="NZ_JBHSBI010000052.1"/>
</dbReference>
<name>A0ABV8GUB8_9ACTN</name>
<feature type="domain" description="HTH tetR-type" evidence="3">
    <location>
        <begin position="12"/>
        <end position="72"/>
    </location>
</feature>
<evidence type="ECO:0000259" key="3">
    <source>
        <dbReference type="PROSITE" id="PS50977"/>
    </source>
</evidence>